<dbReference type="RefSeq" id="WP_048878828.1">
    <property type="nucleotide sequence ID" value="NZ_BANC01000045.1"/>
</dbReference>
<dbReference type="InterPro" id="IPR027417">
    <property type="entry name" value="P-loop_NTPase"/>
</dbReference>
<reference evidence="1 2" key="1">
    <citation type="submission" date="2012-11" db="EMBL/GenBank/DDBJ databases">
        <title>Whole genome sequence of Acidocella aminolytica 101 = DSM 11237.</title>
        <authorList>
            <person name="Azuma Y."/>
            <person name="Higashiura N."/>
            <person name="Hirakawa H."/>
            <person name="Matsushita K."/>
        </authorList>
    </citation>
    <scope>NUCLEOTIDE SEQUENCE [LARGE SCALE GENOMIC DNA]</scope>
    <source>
        <strain evidence="2">101 / DSM 11237</strain>
    </source>
</reference>
<dbReference type="PANTHER" id="PTHR13696:SF99">
    <property type="entry name" value="COBYRINIC ACID AC-DIAMIDE SYNTHASE"/>
    <property type="match status" value="1"/>
</dbReference>
<gene>
    <name evidence="1" type="ORF">Aam_046_059</name>
</gene>
<sequence length="219" mass="23278">MHVITIANMKGGVGKTTLSLLLATELALEGHRVAMLDCDFNQHGAAFADKASIPNFTVIGDVDEDTVLPALRDAKSTHDLVVIDLPGVSSTLALKAFQRSTLVLIPSRPSLPDLRDAIRTNTQVDDAQELRGSPIPRAIVWTQIAPGFESRASRHVRSALDGRGVPVVSVGLMDRVAFREMHITGQVPRQVEPKGSPAENVAALTGAILAALTPATEVV</sequence>
<organism evidence="1 2">
    <name type="scientific">Acidocella aminolytica 101 = DSM 11237</name>
    <dbReference type="NCBI Taxonomy" id="1120923"/>
    <lineage>
        <taxon>Bacteria</taxon>
        <taxon>Pseudomonadati</taxon>
        <taxon>Pseudomonadota</taxon>
        <taxon>Alphaproteobacteria</taxon>
        <taxon>Acetobacterales</taxon>
        <taxon>Acidocellaceae</taxon>
        <taxon>Acidocella</taxon>
    </lineage>
</organism>
<dbReference type="EMBL" id="BANC01000045">
    <property type="protein sequence ID" value="GAN80418.1"/>
    <property type="molecule type" value="Genomic_DNA"/>
</dbReference>
<keyword evidence="2" id="KW-1185">Reference proteome</keyword>
<dbReference type="InterPro" id="IPR009744">
    <property type="entry name" value="VirC1"/>
</dbReference>
<dbReference type="Pfam" id="PF07015">
    <property type="entry name" value="VirC1"/>
    <property type="match status" value="1"/>
</dbReference>
<dbReference type="PIRSF" id="PIRSF009320">
    <property type="entry name" value="Nuc_binding_HP_1000"/>
    <property type="match status" value="1"/>
</dbReference>
<dbReference type="InterPro" id="IPR050678">
    <property type="entry name" value="DNA_Partitioning_ATPase"/>
</dbReference>
<dbReference type="AlphaFoldDB" id="A0A0D6PGU2"/>
<accession>A0A0D6PGU2</accession>
<dbReference type="OrthoDB" id="9804460at2"/>
<evidence type="ECO:0000313" key="2">
    <source>
        <dbReference type="Proteomes" id="UP000032668"/>
    </source>
</evidence>
<dbReference type="Proteomes" id="UP000032668">
    <property type="component" value="Unassembled WGS sequence"/>
</dbReference>
<dbReference type="Gene3D" id="3.40.50.300">
    <property type="entry name" value="P-loop containing nucleotide triphosphate hydrolases"/>
    <property type="match status" value="1"/>
</dbReference>
<protein>
    <submittedName>
        <fullName evidence="1">Chromosome partitioning ATPase ParA</fullName>
    </submittedName>
</protein>
<dbReference type="PANTHER" id="PTHR13696">
    <property type="entry name" value="P-LOOP CONTAINING NUCLEOSIDE TRIPHOSPHATE HYDROLASE"/>
    <property type="match status" value="1"/>
</dbReference>
<evidence type="ECO:0000313" key="1">
    <source>
        <dbReference type="EMBL" id="GAN80418.1"/>
    </source>
</evidence>
<dbReference type="STRING" id="1120923.SAMN02746095_03315"/>
<comment type="caution">
    <text evidence="1">The sequence shown here is derived from an EMBL/GenBank/DDBJ whole genome shotgun (WGS) entry which is preliminary data.</text>
</comment>
<dbReference type="CDD" id="cd02042">
    <property type="entry name" value="ParAB_family"/>
    <property type="match status" value="1"/>
</dbReference>
<proteinExistence type="predicted"/>
<name>A0A0D6PGU2_9PROT</name>
<dbReference type="SUPFAM" id="SSF52540">
    <property type="entry name" value="P-loop containing nucleoside triphosphate hydrolases"/>
    <property type="match status" value="1"/>
</dbReference>